<evidence type="ECO:0000313" key="12">
    <source>
        <dbReference type="EMBL" id="KAK6118232.1"/>
    </source>
</evidence>
<organism evidence="12 13">
    <name type="scientific">Rehmannia glutinosa</name>
    <name type="common">Chinese foxglove</name>
    <dbReference type="NCBI Taxonomy" id="99300"/>
    <lineage>
        <taxon>Eukaryota</taxon>
        <taxon>Viridiplantae</taxon>
        <taxon>Streptophyta</taxon>
        <taxon>Embryophyta</taxon>
        <taxon>Tracheophyta</taxon>
        <taxon>Spermatophyta</taxon>
        <taxon>Magnoliopsida</taxon>
        <taxon>eudicotyledons</taxon>
        <taxon>Gunneridae</taxon>
        <taxon>Pentapetalae</taxon>
        <taxon>asterids</taxon>
        <taxon>lamiids</taxon>
        <taxon>Lamiales</taxon>
        <taxon>Orobanchaceae</taxon>
        <taxon>Rehmannieae</taxon>
        <taxon>Rehmannia</taxon>
    </lineage>
</organism>
<feature type="region of interest" description="Disordered" evidence="10">
    <location>
        <begin position="17"/>
        <end position="76"/>
    </location>
</feature>
<comment type="catalytic activity">
    <reaction evidence="1">
        <text>S-ubiquitinyl-[E2 ubiquitin-conjugating enzyme]-L-cysteine + [acceptor protein]-L-lysine = [E2 ubiquitin-conjugating enzyme]-L-cysteine + N(6)-ubiquitinyl-[acceptor protein]-L-lysine.</text>
        <dbReference type="EC" id="2.3.2.27"/>
    </reaction>
</comment>
<keyword evidence="8" id="KW-0862">Zinc</keyword>
<proteinExistence type="predicted"/>
<evidence type="ECO:0000256" key="3">
    <source>
        <dbReference type="ARBA" id="ARBA00012483"/>
    </source>
</evidence>
<dbReference type="SUPFAM" id="SSF57850">
    <property type="entry name" value="RING/U-box"/>
    <property type="match status" value="1"/>
</dbReference>
<comment type="caution">
    <text evidence="12">The sequence shown here is derived from an EMBL/GenBank/DDBJ whole genome shotgun (WGS) entry which is preliminary data.</text>
</comment>
<evidence type="ECO:0000313" key="13">
    <source>
        <dbReference type="Proteomes" id="UP001318860"/>
    </source>
</evidence>
<sequence length="183" mass="21949">MEERGWTQTAVLRRHEAEWNEQRRRQLGERDELRRRHAAEWDEQIRRDTKRTSRTKRQHEAELARQREADRAQQQHQQQEVIILHYGDDLDMGELIQQDEITTSLSEEVISRNLKTRNPDSKIIRDDGDPKICTVCQDNLRDNDRKKMIAILDCGHEYHSCCIKKWLQRKNICPLCKRVAIKL</sequence>
<gene>
    <name evidence="12" type="ORF">DH2020_048018</name>
</gene>
<keyword evidence="13" id="KW-1185">Reference proteome</keyword>
<feature type="compositionally biased region" description="Basic and acidic residues" evidence="10">
    <location>
        <begin position="58"/>
        <end position="73"/>
    </location>
</feature>
<evidence type="ECO:0000259" key="11">
    <source>
        <dbReference type="PROSITE" id="PS50089"/>
    </source>
</evidence>
<keyword evidence="7" id="KW-0833">Ubl conjugation pathway</keyword>
<keyword evidence="6 9" id="KW-0863">Zinc-finger</keyword>
<dbReference type="PANTHER" id="PTHR22937:SF163">
    <property type="entry name" value="RING-TYPE E3 UBIQUITIN TRANSFERASE"/>
    <property type="match status" value="1"/>
</dbReference>
<dbReference type="Proteomes" id="UP001318860">
    <property type="component" value="Unassembled WGS sequence"/>
</dbReference>
<evidence type="ECO:0000256" key="2">
    <source>
        <dbReference type="ARBA" id="ARBA00004906"/>
    </source>
</evidence>
<dbReference type="InterPro" id="IPR024766">
    <property type="entry name" value="Znf_RING_H2"/>
</dbReference>
<evidence type="ECO:0000256" key="1">
    <source>
        <dbReference type="ARBA" id="ARBA00000900"/>
    </source>
</evidence>
<dbReference type="InterPro" id="IPR013083">
    <property type="entry name" value="Znf_RING/FYVE/PHD"/>
</dbReference>
<keyword evidence="4" id="KW-0808">Transferase</keyword>
<feature type="compositionally biased region" description="Basic and acidic residues" evidence="10">
    <location>
        <begin position="17"/>
        <end position="51"/>
    </location>
</feature>
<dbReference type="SMART" id="SM00184">
    <property type="entry name" value="RING"/>
    <property type="match status" value="1"/>
</dbReference>
<dbReference type="EC" id="2.3.2.27" evidence="3"/>
<evidence type="ECO:0000256" key="7">
    <source>
        <dbReference type="ARBA" id="ARBA00022786"/>
    </source>
</evidence>
<evidence type="ECO:0000256" key="5">
    <source>
        <dbReference type="ARBA" id="ARBA00022723"/>
    </source>
</evidence>
<keyword evidence="5" id="KW-0479">Metal-binding</keyword>
<evidence type="ECO:0000256" key="4">
    <source>
        <dbReference type="ARBA" id="ARBA00022679"/>
    </source>
</evidence>
<dbReference type="InterPro" id="IPR001841">
    <property type="entry name" value="Znf_RING"/>
</dbReference>
<evidence type="ECO:0000256" key="6">
    <source>
        <dbReference type="ARBA" id="ARBA00022771"/>
    </source>
</evidence>
<evidence type="ECO:0000256" key="10">
    <source>
        <dbReference type="SAM" id="MobiDB-lite"/>
    </source>
</evidence>
<reference evidence="12 13" key="1">
    <citation type="journal article" date="2021" name="Comput. Struct. Biotechnol. J.">
        <title>De novo genome assembly of the potent medicinal plant Rehmannia glutinosa using nanopore technology.</title>
        <authorList>
            <person name="Ma L."/>
            <person name="Dong C."/>
            <person name="Song C."/>
            <person name="Wang X."/>
            <person name="Zheng X."/>
            <person name="Niu Y."/>
            <person name="Chen S."/>
            <person name="Feng W."/>
        </authorList>
    </citation>
    <scope>NUCLEOTIDE SEQUENCE [LARGE SCALE GENOMIC DNA]</scope>
    <source>
        <strain evidence="12">DH-2019</strain>
    </source>
</reference>
<dbReference type="PANTHER" id="PTHR22937">
    <property type="entry name" value="E3 UBIQUITIN-PROTEIN LIGASE RNF165"/>
    <property type="match status" value="1"/>
</dbReference>
<dbReference type="InterPro" id="IPR045191">
    <property type="entry name" value="MBR1/2-like"/>
</dbReference>
<feature type="domain" description="RING-type" evidence="11">
    <location>
        <begin position="133"/>
        <end position="177"/>
    </location>
</feature>
<evidence type="ECO:0000256" key="9">
    <source>
        <dbReference type="PROSITE-ProRule" id="PRU00175"/>
    </source>
</evidence>
<name>A0ABR0U758_REHGL</name>
<protein>
    <recommendedName>
        <fullName evidence="3">RING-type E3 ubiquitin transferase</fullName>
        <ecNumber evidence="3">2.3.2.27</ecNumber>
    </recommendedName>
</protein>
<dbReference type="Pfam" id="PF12678">
    <property type="entry name" value="zf-rbx1"/>
    <property type="match status" value="1"/>
</dbReference>
<dbReference type="Gene3D" id="3.30.40.10">
    <property type="entry name" value="Zinc/RING finger domain, C3HC4 (zinc finger)"/>
    <property type="match status" value="1"/>
</dbReference>
<dbReference type="PROSITE" id="PS50089">
    <property type="entry name" value="ZF_RING_2"/>
    <property type="match status" value="1"/>
</dbReference>
<evidence type="ECO:0000256" key="8">
    <source>
        <dbReference type="ARBA" id="ARBA00022833"/>
    </source>
</evidence>
<dbReference type="EMBL" id="JABTTQ020003344">
    <property type="protein sequence ID" value="KAK6118232.1"/>
    <property type="molecule type" value="Genomic_DNA"/>
</dbReference>
<accession>A0ABR0U758</accession>
<comment type="pathway">
    <text evidence="2">Protein modification; protein ubiquitination.</text>
</comment>